<evidence type="ECO:0000313" key="2">
    <source>
        <dbReference type="Proteomes" id="UP000684084"/>
    </source>
</evidence>
<dbReference type="Proteomes" id="UP000684084">
    <property type="component" value="Unassembled WGS sequence"/>
</dbReference>
<proteinExistence type="predicted"/>
<protein>
    <submittedName>
        <fullName evidence="1">Uncharacterized protein</fullName>
    </submittedName>
</protein>
<name>A0A915ZQJ6_9GLOM</name>
<sequence length="102" mass="11732">MSSKNYGKNTCGTPPYVSKIRFENKIKKKPPKICSDCKETSDSVKLISSKANKTEEIIDDFYKNPIRKKKLHKLVIFTTQHCNNNNKYSSSIENIDNESDDK</sequence>
<dbReference type="EMBL" id="CAGKOT010000048">
    <property type="protein sequence ID" value="CAB5383274.1"/>
    <property type="molecule type" value="Genomic_DNA"/>
</dbReference>
<comment type="caution">
    <text evidence="1">The sequence shown here is derived from an EMBL/GenBank/DDBJ whole genome shotgun (WGS) entry which is preliminary data.</text>
</comment>
<reference evidence="1" key="1">
    <citation type="submission" date="2020-05" db="EMBL/GenBank/DDBJ databases">
        <authorList>
            <person name="Rincon C."/>
            <person name="Sanders R I."/>
            <person name="Robbins C."/>
            <person name="Chaturvedi A."/>
        </authorList>
    </citation>
    <scope>NUCLEOTIDE SEQUENCE</scope>
    <source>
        <strain evidence="1">CHB12</strain>
    </source>
</reference>
<dbReference type="AlphaFoldDB" id="A0A915ZQJ6"/>
<gene>
    <name evidence="1" type="ORF">CHRIB12_LOCUS18343</name>
</gene>
<organism evidence="1 2">
    <name type="scientific">Rhizophagus irregularis</name>
    <dbReference type="NCBI Taxonomy" id="588596"/>
    <lineage>
        <taxon>Eukaryota</taxon>
        <taxon>Fungi</taxon>
        <taxon>Fungi incertae sedis</taxon>
        <taxon>Mucoromycota</taxon>
        <taxon>Glomeromycotina</taxon>
        <taxon>Glomeromycetes</taxon>
        <taxon>Glomerales</taxon>
        <taxon>Glomeraceae</taxon>
        <taxon>Rhizophagus</taxon>
    </lineage>
</organism>
<evidence type="ECO:0000313" key="1">
    <source>
        <dbReference type="EMBL" id="CAB5383274.1"/>
    </source>
</evidence>
<accession>A0A915ZQJ6</accession>
<dbReference type="VEuPathDB" id="FungiDB:RhiirFUN_025446"/>